<dbReference type="PANTHER" id="PTHR38595">
    <property type="entry name" value="CYTOPLASMIC PROTEIN-RELATED"/>
    <property type="match status" value="1"/>
</dbReference>
<proteinExistence type="predicted"/>
<organism evidence="2 3">
    <name type="scientific">Swingsia samuiensis</name>
    <dbReference type="NCBI Taxonomy" id="1293412"/>
    <lineage>
        <taxon>Bacteria</taxon>
        <taxon>Pseudomonadati</taxon>
        <taxon>Pseudomonadota</taxon>
        <taxon>Alphaproteobacteria</taxon>
        <taxon>Acetobacterales</taxon>
        <taxon>Acetobacteraceae</taxon>
        <taxon>Swingsia</taxon>
    </lineage>
</organism>
<feature type="domain" description="IraD/Gp25-like" evidence="1">
    <location>
        <begin position="35"/>
        <end position="135"/>
    </location>
</feature>
<dbReference type="InterPro" id="IPR007048">
    <property type="entry name" value="IraD/Gp25-like"/>
</dbReference>
<evidence type="ECO:0000313" key="3">
    <source>
        <dbReference type="Proteomes" id="UP000316313"/>
    </source>
</evidence>
<dbReference type="InterPro" id="IPR017737">
    <property type="entry name" value="TssE1-like"/>
</dbReference>
<dbReference type="AlphaFoldDB" id="A0A4Y6UHP0"/>
<protein>
    <submittedName>
        <fullName evidence="2">Type VI secretion system baseplate subunit TssE</fullName>
    </submittedName>
</protein>
<dbReference type="InterPro" id="IPR053176">
    <property type="entry name" value="T6SS_TssE1-like"/>
</dbReference>
<dbReference type="Pfam" id="PF04965">
    <property type="entry name" value="GPW_gp25"/>
    <property type="match status" value="1"/>
</dbReference>
<gene>
    <name evidence="2" type="primary">tssE</name>
    <name evidence="2" type="ORF">E3D00_01120</name>
</gene>
<reference evidence="2 3" key="1">
    <citation type="submission" date="2019-03" db="EMBL/GenBank/DDBJ databases">
        <title>The complete genome sequence of Swingsia samuiensis NBRC107927(T).</title>
        <authorList>
            <person name="Chua K.-O."/>
            <person name="Chan K.-G."/>
            <person name="See-Too W.-S."/>
        </authorList>
    </citation>
    <scope>NUCLEOTIDE SEQUENCE [LARGE SCALE GENOMIC DNA]</scope>
    <source>
        <strain evidence="2 3">AH83</strain>
    </source>
</reference>
<dbReference type="EMBL" id="CP038141">
    <property type="protein sequence ID" value="QDH16330.1"/>
    <property type="molecule type" value="Genomic_DNA"/>
</dbReference>
<keyword evidence="3" id="KW-1185">Reference proteome</keyword>
<sequence>MKDYATPTLSVLDRLLDAHPERADPPPSNVRTLAQIHAALRRDLEALLNSDRPWVVLKPHQATLQSSPLGYGLSDVTARALSDDDERERIRTEVENTLRRFDSRLTNIRVSLLPDNAPMSTVIRLQIEGVLLLDPQPELVRYSTAILPPGQPISIQAVRET</sequence>
<dbReference type="PANTHER" id="PTHR38595:SF1">
    <property type="entry name" value="TYPE VI SECRETION SYSTEM COMPONENT TSSE1"/>
    <property type="match status" value="1"/>
</dbReference>
<dbReference type="KEGG" id="ssam:E3D00_01120"/>
<dbReference type="OrthoDB" id="119583at2"/>
<name>A0A4Y6UHP0_9PROT</name>
<dbReference type="NCBIfam" id="TIGR03357">
    <property type="entry name" value="VI_zyme"/>
    <property type="match status" value="1"/>
</dbReference>
<dbReference type="Proteomes" id="UP000316313">
    <property type="component" value="Chromosome"/>
</dbReference>
<evidence type="ECO:0000259" key="1">
    <source>
        <dbReference type="Pfam" id="PF04965"/>
    </source>
</evidence>
<evidence type="ECO:0000313" key="2">
    <source>
        <dbReference type="EMBL" id="QDH16330.1"/>
    </source>
</evidence>
<dbReference type="RefSeq" id="WP_141459194.1">
    <property type="nucleotide sequence ID" value="NZ_CP038141.1"/>
</dbReference>
<dbReference type="SUPFAM" id="SSF160719">
    <property type="entry name" value="gpW/gp25-like"/>
    <property type="match status" value="1"/>
</dbReference>
<accession>A0A4Y6UHP0</accession>